<dbReference type="RefSeq" id="WP_200788952.1">
    <property type="nucleotide sequence ID" value="NZ_JAEDAO010000001.1"/>
</dbReference>
<keyword evidence="1 3" id="KW-0378">Hydrolase</keyword>
<dbReference type="PRINTS" id="PR00111">
    <property type="entry name" value="ABHYDROLASE"/>
</dbReference>
<comment type="caution">
    <text evidence="3">The sequence shown here is derived from an EMBL/GenBank/DDBJ whole genome shotgun (WGS) entry which is preliminary data.</text>
</comment>
<dbReference type="PANTHER" id="PTHR43329">
    <property type="entry name" value="EPOXIDE HYDROLASE"/>
    <property type="match status" value="1"/>
</dbReference>
<dbReference type="Proteomes" id="UP000617041">
    <property type="component" value="Unassembled WGS sequence"/>
</dbReference>
<dbReference type="GO" id="GO:0016787">
    <property type="term" value="F:hydrolase activity"/>
    <property type="evidence" value="ECO:0007669"/>
    <property type="project" value="UniProtKB-KW"/>
</dbReference>
<proteinExistence type="predicted"/>
<dbReference type="PRINTS" id="PR00412">
    <property type="entry name" value="EPOXHYDRLASE"/>
</dbReference>
<feature type="domain" description="AB hydrolase-1" evidence="2">
    <location>
        <begin position="25"/>
        <end position="268"/>
    </location>
</feature>
<evidence type="ECO:0000256" key="1">
    <source>
        <dbReference type="ARBA" id="ARBA00022801"/>
    </source>
</evidence>
<dbReference type="EMBL" id="JAEDAO010000001">
    <property type="protein sequence ID" value="MBK0393993.1"/>
    <property type="molecule type" value="Genomic_DNA"/>
</dbReference>
<dbReference type="InterPro" id="IPR000639">
    <property type="entry name" value="Epox_hydrolase-like"/>
</dbReference>
<evidence type="ECO:0000313" key="3">
    <source>
        <dbReference type="EMBL" id="MBK0393993.1"/>
    </source>
</evidence>
<dbReference type="InterPro" id="IPR000073">
    <property type="entry name" value="AB_hydrolase_1"/>
</dbReference>
<evidence type="ECO:0000313" key="4">
    <source>
        <dbReference type="Proteomes" id="UP000617041"/>
    </source>
</evidence>
<evidence type="ECO:0000259" key="2">
    <source>
        <dbReference type="Pfam" id="PF00561"/>
    </source>
</evidence>
<gene>
    <name evidence="3" type="ORF">I8E28_15435</name>
</gene>
<dbReference type="Gene3D" id="3.40.50.1820">
    <property type="entry name" value="alpha/beta hydrolase"/>
    <property type="match status" value="1"/>
</dbReference>
<reference evidence="3" key="1">
    <citation type="submission" date="2020-12" db="EMBL/GenBank/DDBJ databases">
        <title>Ramlibacter sp. nov., isolated from a freshwater alga, Cryptomonas.</title>
        <authorList>
            <person name="Kim H.M."/>
            <person name="Jeon C.O."/>
        </authorList>
    </citation>
    <scope>NUCLEOTIDE SEQUENCE</scope>
    <source>
        <strain evidence="3">CrO1</strain>
    </source>
</reference>
<keyword evidence="4" id="KW-1185">Reference proteome</keyword>
<organism evidence="3 4">
    <name type="scientific">Ramlibacter algicola</name>
    <dbReference type="NCBI Taxonomy" id="2795217"/>
    <lineage>
        <taxon>Bacteria</taxon>
        <taxon>Pseudomonadati</taxon>
        <taxon>Pseudomonadota</taxon>
        <taxon>Betaproteobacteria</taxon>
        <taxon>Burkholderiales</taxon>
        <taxon>Comamonadaceae</taxon>
        <taxon>Ramlibacter</taxon>
    </lineage>
</organism>
<sequence length="280" mass="30810">MRTRTYDVNGQRLEALVGGPDSGELVLLLHGFPESGDAWRRQIAALAGAGYHVIAPHQRGYAGSSKPASLFEYRLGLLARDAIALADAVGATKWSVVGHDWGAAIAWRLATTHADRLRHVVVMNGPHPGTVGLHALRRPTQLLRSWYIGAFQVPFVPELLLRAGDHAWLRHALTASANTGAFDEDLLRTYEAQWSQPGALASMLNWYRAIPWEAPTPALPIDVPVTVLWGERDRFLDRGLADAGLALCRHGELVPFPNATHWLHHEEPAEVNRRLLQALA</sequence>
<protein>
    <submittedName>
        <fullName evidence="3">Alpha/beta hydrolase</fullName>
    </submittedName>
</protein>
<dbReference type="Pfam" id="PF00561">
    <property type="entry name" value="Abhydrolase_1"/>
    <property type="match status" value="1"/>
</dbReference>
<accession>A0A934Q365</accession>
<name>A0A934Q365_9BURK</name>
<dbReference type="SUPFAM" id="SSF53474">
    <property type="entry name" value="alpha/beta-Hydrolases"/>
    <property type="match status" value="1"/>
</dbReference>
<dbReference type="AlphaFoldDB" id="A0A934Q365"/>
<dbReference type="InterPro" id="IPR029058">
    <property type="entry name" value="AB_hydrolase_fold"/>
</dbReference>